<dbReference type="AlphaFoldDB" id="C2MAE0"/>
<dbReference type="OrthoDB" id="1404180at2"/>
<evidence type="ECO:0000256" key="1">
    <source>
        <dbReference type="SAM" id="SignalP"/>
    </source>
</evidence>
<reference evidence="2 3" key="1">
    <citation type="submission" date="2009-04" db="EMBL/GenBank/DDBJ databases">
        <authorList>
            <person name="Sebastian Y."/>
            <person name="Madupu R."/>
            <person name="Durkin A.S."/>
            <person name="Torralba M."/>
            <person name="Methe B."/>
            <person name="Sutton G.G."/>
            <person name="Strausberg R.L."/>
            <person name="Nelson K.E."/>
        </authorList>
    </citation>
    <scope>NUCLEOTIDE SEQUENCE [LARGE SCALE GENOMIC DNA]</scope>
    <source>
        <strain evidence="2 3">60-3</strain>
    </source>
</reference>
<protein>
    <recommendedName>
        <fullName evidence="4">Lipoprotein</fullName>
    </recommendedName>
</protein>
<sequence length="403" mass="44060">MKHLSSLILTALLGLVTLSSCQKEESTPQQTQEAKFIYASQVENAFQLTPLADLAEGVQTSFDNSQTLPVGHLFLEKYGDYIYAMSGSMYGYGGEQTLRKYQMSEGKLKEVATLSFKGSPNVIEIIFASDTKAYGVTCASRGQLVIFNPSTMQEMGEIDLSPYAATDPKAEAPDKDPDAGTGIVRDGKLFLCLNQTKSMMELYDEPASVAVIDVATDKVEKVIKDARVQSLGMVGHTNAILDEAGNIYFYSGPRSAMFGKHEGILRIKKGETDFDKEYYVSVTKADGAEPTSYGMTMTYYKGKVYFFLEKPSLVVDPNDKTFTKNKDFVPYELDLKSGKGKILPLPASSGWSANATIAYNGKIYFGIHAKDGMGFYSYDPATGQGSNKPVVTTPAGIYKIIKL</sequence>
<dbReference type="RefSeq" id="WP_007364848.1">
    <property type="nucleotide sequence ID" value="NZ_ACLR01000088.1"/>
</dbReference>
<dbReference type="PROSITE" id="PS51257">
    <property type="entry name" value="PROKAR_LIPOPROTEIN"/>
    <property type="match status" value="1"/>
</dbReference>
<dbReference type="Gene3D" id="2.130.10.10">
    <property type="entry name" value="YVTN repeat-like/Quinoprotein amine dehydrogenase"/>
    <property type="match status" value="1"/>
</dbReference>
<dbReference type="InterPro" id="IPR015943">
    <property type="entry name" value="WD40/YVTN_repeat-like_dom_sf"/>
</dbReference>
<proteinExistence type="predicted"/>
<name>C2MAE0_9PORP</name>
<keyword evidence="1" id="KW-0732">Signal</keyword>
<accession>C2MAE0</accession>
<evidence type="ECO:0000313" key="2">
    <source>
        <dbReference type="EMBL" id="EEK17273.1"/>
    </source>
</evidence>
<dbReference type="SUPFAM" id="SSF50969">
    <property type="entry name" value="YVTN repeat-like/Quinoprotein amine dehydrogenase"/>
    <property type="match status" value="1"/>
</dbReference>
<dbReference type="eggNOG" id="COG3391">
    <property type="taxonomic scope" value="Bacteria"/>
</dbReference>
<keyword evidence="3" id="KW-1185">Reference proteome</keyword>
<gene>
    <name evidence="2" type="ORF">PORUE0001_1214</name>
</gene>
<feature type="chain" id="PRO_5002916278" description="Lipoprotein" evidence="1">
    <location>
        <begin position="23"/>
        <end position="403"/>
    </location>
</feature>
<dbReference type="InterPro" id="IPR011044">
    <property type="entry name" value="Quino_amine_DH_bsu"/>
</dbReference>
<comment type="caution">
    <text evidence="2">The sequence shown here is derived from an EMBL/GenBank/DDBJ whole genome shotgun (WGS) entry which is preliminary data.</text>
</comment>
<evidence type="ECO:0008006" key="4">
    <source>
        <dbReference type="Google" id="ProtNLM"/>
    </source>
</evidence>
<dbReference type="EMBL" id="ACLR01000088">
    <property type="protein sequence ID" value="EEK17273.1"/>
    <property type="molecule type" value="Genomic_DNA"/>
</dbReference>
<evidence type="ECO:0000313" key="3">
    <source>
        <dbReference type="Proteomes" id="UP000003303"/>
    </source>
</evidence>
<organism evidence="2 3">
    <name type="scientific">Porphyromonas uenonis 60-3</name>
    <dbReference type="NCBI Taxonomy" id="596327"/>
    <lineage>
        <taxon>Bacteria</taxon>
        <taxon>Pseudomonadati</taxon>
        <taxon>Bacteroidota</taxon>
        <taxon>Bacteroidia</taxon>
        <taxon>Bacteroidales</taxon>
        <taxon>Porphyromonadaceae</taxon>
        <taxon>Porphyromonas</taxon>
    </lineage>
</organism>
<dbReference type="Proteomes" id="UP000003303">
    <property type="component" value="Unassembled WGS sequence"/>
</dbReference>
<feature type="signal peptide" evidence="1">
    <location>
        <begin position="1"/>
        <end position="22"/>
    </location>
</feature>
<dbReference type="STRING" id="596327.PORUE0001_1214"/>